<organism evidence="1">
    <name type="scientific">hydrothermal vent metagenome</name>
    <dbReference type="NCBI Taxonomy" id="652676"/>
    <lineage>
        <taxon>unclassified sequences</taxon>
        <taxon>metagenomes</taxon>
        <taxon>ecological metagenomes</taxon>
    </lineage>
</organism>
<dbReference type="EMBL" id="UOFJ01000518">
    <property type="protein sequence ID" value="VAW70401.1"/>
    <property type="molecule type" value="Genomic_DNA"/>
</dbReference>
<evidence type="ECO:0000313" key="1">
    <source>
        <dbReference type="EMBL" id="VAW70401.1"/>
    </source>
</evidence>
<dbReference type="AlphaFoldDB" id="A0A3B0XS84"/>
<name>A0A3B0XS84_9ZZZZ</name>
<reference evidence="1" key="1">
    <citation type="submission" date="2018-06" db="EMBL/GenBank/DDBJ databases">
        <authorList>
            <person name="Zhirakovskaya E."/>
        </authorList>
    </citation>
    <scope>NUCLEOTIDE SEQUENCE</scope>
</reference>
<gene>
    <name evidence="1" type="ORF">MNBD_GAMMA10-3137</name>
</gene>
<sequence length="112" mass="13038">MLIRWRLLPFKLEEYIELVDLTGRQIREGKRGSTFLCSCKRDISASMHVIDAAELPILQRLNIENDNWKALTQHFEKNTEGLVGTVFKLKIACEKLGYQRTVCKQSCEQFFS</sequence>
<accession>A0A3B0XS84</accession>
<protein>
    <submittedName>
        <fullName evidence="1">Uncharacterized protein</fullName>
    </submittedName>
</protein>
<proteinExistence type="predicted"/>